<evidence type="ECO:0000313" key="6">
    <source>
        <dbReference type="Proteomes" id="UP000814353"/>
    </source>
</evidence>
<proteinExistence type="predicted"/>
<dbReference type="RefSeq" id="WP_181515716.1">
    <property type="nucleotide sequence ID" value="NZ_JABFUB010000017.1"/>
</dbReference>
<sequence length="273" mass="31789">MMAQTRVTTILTVYNEEVLVTRAISSIFNQTLRDIELLIIDDGSNDNTPAVLASIKDSRLRVIRGQRMGRAQALKMACEEARGEYIANIDADDIAYPERLSRQMEFLDSHPDHAWVGCGEERRDTRRNEHIVRVYPVDDMEVRRQSAKCIPYTHSGIMFRRALIENGINYDPSQPYLIDFEFFLRVARHHKVANLPDILTCRYVRDESFFQSRFKTSRQNWRLICLNIRAIHWFGLPLYFAIYPVARVIYPYLPNAVKRGVRSRFGLEESSGI</sequence>
<dbReference type="GO" id="GO:0016740">
    <property type="term" value="F:transferase activity"/>
    <property type="evidence" value="ECO:0007669"/>
    <property type="project" value="UniProtKB-KW"/>
</dbReference>
<evidence type="ECO:0000313" key="4">
    <source>
        <dbReference type="EMBL" id="MCG6663097.1"/>
    </source>
</evidence>
<dbReference type="EMBL" id="JABFUB010000017">
    <property type="protein sequence ID" value="MCG6663097.1"/>
    <property type="molecule type" value="Genomic_DNA"/>
</dbReference>
<keyword evidence="1" id="KW-1133">Transmembrane helix</keyword>
<keyword evidence="6" id="KW-1185">Reference proteome</keyword>
<gene>
    <name evidence="3" type="ORF">H1D44_15250</name>
    <name evidence="4" type="ORF">HOP48_16300</name>
</gene>
<reference evidence="3 5" key="2">
    <citation type="submission" date="2020-07" db="EMBL/GenBank/DDBJ databases">
        <title>Identification of Halomonas strains.</title>
        <authorList>
            <person name="Xiao Z."/>
            <person name="Shen J."/>
        </authorList>
    </citation>
    <scope>NUCLEOTIDE SEQUENCE [LARGE SCALE GENOMIC DNA]</scope>
    <source>
        <strain evidence="3 5">DSM 17331</strain>
    </source>
</reference>
<dbReference type="Pfam" id="PF00535">
    <property type="entry name" value="Glycos_transf_2"/>
    <property type="match status" value="1"/>
</dbReference>
<evidence type="ECO:0000256" key="1">
    <source>
        <dbReference type="SAM" id="Phobius"/>
    </source>
</evidence>
<evidence type="ECO:0000259" key="2">
    <source>
        <dbReference type="Pfam" id="PF00535"/>
    </source>
</evidence>
<dbReference type="Gene3D" id="3.90.550.10">
    <property type="entry name" value="Spore Coat Polysaccharide Biosynthesis Protein SpsA, Chain A"/>
    <property type="match status" value="1"/>
</dbReference>
<dbReference type="Proteomes" id="UP000518091">
    <property type="component" value="Unassembled WGS sequence"/>
</dbReference>
<dbReference type="InterPro" id="IPR001173">
    <property type="entry name" value="Glyco_trans_2-like"/>
</dbReference>
<dbReference type="InterPro" id="IPR050834">
    <property type="entry name" value="Glycosyltransf_2"/>
</dbReference>
<dbReference type="PANTHER" id="PTHR43685">
    <property type="entry name" value="GLYCOSYLTRANSFERASE"/>
    <property type="match status" value="1"/>
</dbReference>
<keyword evidence="1" id="KW-0812">Transmembrane</keyword>
<dbReference type="EMBL" id="JACEFT010000021">
    <property type="protein sequence ID" value="MBA2780247.1"/>
    <property type="molecule type" value="Genomic_DNA"/>
</dbReference>
<keyword evidence="1" id="KW-0472">Membrane</keyword>
<dbReference type="PANTHER" id="PTHR43685:SF2">
    <property type="entry name" value="GLYCOSYLTRANSFERASE 2-LIKE DOMAIN-CONTAINING PROTEIN"/>
    <property type="match status" value="1"/>
</dbReference>
<feature type="domain" description="Glycosyltransferase 2-like" evidence="2">
    <location>
        <begin position="10"/>
        <end position="165"/>
    </location>
</feature>
<evidence type="ECO:0000313" key="5">
    <source>
        <dbReference type="Proteomes" id="UP000518091"/>
    </source>
</evidence>
<dbReference type="CDD" id="cd00761">
    <property type="entry name" value="Glyco_tranf_GTA_type"/>
    <property type="match status" value="1"/>
</dbReference>
<dbReference type="InterPro" id="IPR029044">
    <property type="entry name" value="Nucleotide-diphossugar_trans"/>
</dbReference>
<accession>A0A7V9W377</accession>
<dbReference type="SUPFAM" id="SSF53448">
    <property type="entry name" value="Nucleotide-diphospho-sugar transferases"/>
    <property type="match status" value="1"/>
</dbReference>
<reference evidence="4 6" key="1">
    <citation type="submission" date="2020-05" db="EMBL/GenBank/DDBJ databases">
        <title>Comparative genomic analysis of denitrifying bacteria from Halomonas genus.</title>
        <authorList>
            <person name="Wang L."/>
            <person name="Shao Z."/>
        </authorList>
    </citation>
    <scope>NUCLEOTIDE SEQUENCE [LARGE SCALE GENOMIC DNA]</scope>
    <source>
        <strain evidence="4 6">DSM 17331</strain>
    </source>
</reference>
<organism evidence="3 5">
    <name type="scientific">Billgrantia kenyensis</name>
    <dbReference type="NCBI Taxonomy" id="321266"/>
    <lineage>
        <taxon>Bacteria</taxon>
        <taxon>Pseudomonadati</taxon>
        <taxon>Pseudomonadota</taxon>
        <taxon>Gammaproteobacteria</taxon>
        <taxon>Oceanospirillales</taxon>
        <taxon>Halomonadaceae</taxon>
        <taxon>Billgrantia</taxon>
    </lineage>
</organism>
<keyword evidence="3" id="KW-0808">Transferase</keyword>
<name>A0A7V9W377_9GAMM</name>
<dbReference type="Proteomes" id="UP000814353">
    <property type="component" value="Unassembled WGS sequence"/>
</dbReference>
<protein>
    <submittedName>
        <fullName evidence="3">Glycosyltransferase family 2 protein</fullName>
    </submittedName>
</protein>
<comment type="caution">
    <text evidence="3">The sequence shown here is derived from an EMBL/GenBank/DDBJ whole genome shotgun (WGS) entry which is preliminary data.</text>
</comment>
<dbReference type="AlphaFoldDB" id="A0A7V9W377"/>
<evidence type="ECO:0000313" key="3">
    <source>
        <dbReference type="EMBL" id="MBA2780247.1"/>
    </source>
</evidence>
<feature type="transmembrane region" description="Helical" evidence="1">
    <location>
        <begin position="230"/>
        <end position="253"/>
    </location>
</feature>